<feature type="domain" description="Disease resistance R13L4/SHOC-2-like LRR" evidence="3">
    <location>
        <begin position="198"/>
        <end position="270"/>
    </location>
</feature>
<dbReference type="GO" id="GO:0051707">
    <property type="term" value="P:response to other organism"/>
    <property type="evidence" value="ECO:0007669"/>
    <property type="project" value="UniProtKB-ARBA"/>
</dbReference>
<name>A0AAF0UVF1_SOLVR</name>
<proteinExistence type="predicted"/>
<reference evidence="4" key="1">
    <citation type="submission" date="2023-08" db="EMBL/GenBank/DDBJ databases">
        <title>A de novo genome assembly of Solanum verrucosum Schlechtendal, a Mexican diploid species geographically isolated from the other diploid A-genome species in potato relatives.</title>
        <authorList>
            <person name="Hosaka K."/>
        </authorList>
    </citation>
    <scope>NUCLEOTIDE SEQUENCE</scope>
    <source>
        <tissue evidence="4">Young leaves</tissue>
    </source>
</reference>
<dbReference type="InterPro" id="IPR050715">
    <property type="entry name" value="LRR-SigEffector_domain"/>
</dbReference>
<accession>A0AAF0UVF1</accession>
<evidence type="ECO:0000313" key="5">
    <source>
        <dbReference type="Proteomes" id="UP001234989"/>
    </source>
</evidence>
<dbReference type="InterPro" id="IPR055414">
    <property type="entry name" value="LRR_R13L4/SHOC2-like"/>
</dbReference>
<evidence type="ECO:0000256" key="1">
    <source>
        <dbReference type="ARBA" id="ARBA00022614"/>
    </source>
</evidence>
<dbReference type="GO" id="GO:0006952">
    <property type="term" value="P:defense response"/>
    <property type="evidence" value="ECO:0007669"/>
    <property type="project" value="UniProtKB-ARBA"/>
</dbReference>
<evidence type="ECO:0000259" key="3">
    <source>
        <dbReference type="Pfam" id="PF23598"/>
    </source>
</evidence>
<evidence type="ECO:0000313" key="4">
    <source>
        <dbReference type="EMBL" id="WMV53172.1"/>
    </source>
</evidence>
<protein>
    <recommendedName>
        <fullName evidence="3">Disease resistance R13L4/SHOC-2-like LRR domain-containing protein</fullName>
    </recommendedName>
</protein>
<dbReference type="Pfam" id="PF00560">
    <property type="entry name" value="LRR_1"/>
    <property type="match status" value="1"/>
</dbReference>
<keyword evidence="2" id="KW-0677">Repeat</keyword>
<keyword evidence="1" id="KW-0433">Leucine-rich repeat</keyword>
<dbReference type="PANTHER" id="PTHR45752:SF187">
    <property type="entry name" value="LEUCINE-RICH REPEAT AND IQ DOMAIN-CONTAINING PROTEIN 4"/>
    <property type="match status" value="1"/>
</dbReference>
<dbReference type="InterPro" id="IPR032675">
    <property type="entry name" value="LRR_dom_sf"/>
</dbReference>
<dbReference type="InterPro" id="IPR003591">
    <property type="entry name" value="Leu-rich_rpt_typical-subtyp"/>
</dbReference>
<dbReference type="InterPro" id="IPR001611">
    <property type="entry name" value="Leu-rich_rpt"/>
</dbReference>
<dbReference type="Gene3D" id="3.80.10.10">
    <property type="entry name" value="Ribonuclease Inhibitor"/>
    <property type="match status" value="1"/>
</dbReference>
<dbReference type="Proteomes" id="UP001234989">
    <property type="component" value="Chromosome 11"/>
</dbReference>
<organism evidence="4 5">
    <name type="scientific">Solanum verrucosum</name>
    <dbReference type="NCBI Taxonomy" id="315347"/>
    <lineage>
        <taxon>Eukaryota</taxon>
        <taxon>Viridiplantae</taxon>
        <taxon>Streptophyta</taxon>
        <taxon>Embryophyta</taxon>
        <taxon>Tracheophyta</taxon>
        <taxon>Spermatophyta</taxon>
        <taxon>Magnoliopsida</taxon>
        <taxon>eudicotyledons</taxon>
        <taxon>Gunneridae</taxon>
        <taxon>Pentapetalae</taxon>
        <taxon>asterids</taxon>
        <taxon>lamiids</taxon>
        <taxon>Solanales</taxon>
        <taxon>Solanaceae</taxon>
        <taxon>Solanoideae</taxon>
        <taxon>Solaneae</taxon>
        <taxon>Solanum</taxon>
    </lineage>
</organism>
<dbReference type="EMBL" id="CP133622">
    <property type="protein sequence ID" value="WMV53172.1"/>
    <property type="molecule type" value="Genomic_DNA"/>
</dbReference>
<dbReference type="SUPFAM" id="SSF52047">
    <property type="entry name" value="RNI-like"/>
    <property type="match status" value="1"/>
</dbReference>
<dbReference type="Pfam" id="PF23598">
    <property type="entry name" value="LRR_14"/>
    <property type="match status" value="1"/>
</dbReference>
<dbReference type="PROSITE" id="PS51450">
    <property type="entry name" value="LRR"/>
    <property type="match status" value="1"/>
</dbReference>
<dbReference type="SMART" id="SM00369">
    <property type="entry name" value="LRR_TYP"/>
    <property type="match status" value="4"/>
</dbReference>
<gene>
    <name evidence="4" type="ORF">MTR67_046557</name>
</gene>
<keyword evidence="5" id="KW-1185">Reference proteome</keyword>
<dbReference type="PANTHER" id="PTHR45752">
    <property type="entry name" value="LEUCINE-RICH REPEAT-CONTAINING"/>
    <property type="match status" value="1"/>
</dbReference>
<dbReference type="AlphaFoldDB" id="A0AAF0UVF1"/>
<sequence length="277" mass="31902">MNIMKRPVAPLLRNKGHSFPQARDYRLNIVSLILLLTTWVLRYVRVVELQRYNKECTTLRSGCYSYEVKLRICKSKGLVKLYVSKCSKLESLPEEIGDLENLEELDASYTLISRPPSSIVRLNKLKSLAFQKRKSEDRVYFVFPLVNKGLLSLEILDLSYCNIIDGELPEDIGSLSSLKELNLCGNKFEHLPQSISELDALRFLDLSDCKRLTQLPEDIGCLSSLKHLNLSGNNFEYLPQSISELRALRFLHFSDCKRLTQLPEFPKQLDTICRLEQ</sequence>
<evidence type="ECO:0000256" key="2">
    <source>
        <dbReference type="ARBA" id="ARBA00022737"/>
    </source>
</evidence>